<name>A0A178ICW8_9BACT</name>
<gene>
    <name evidence="2" type="ORF">AW736_25990</name>
</gene>
<protein>
    <submittedName>
        <fullName evidence="2">Uncharacterized protein</fullName>
    </submittedName>
</protein>
<sequence>MGESRPHKVNRLWRPAALLHQWLGEKHKTIMSLKQAIAARKAKQEETVRTNPEVDAKVTKFIADNPKLYDYYNEMTKEQLIRKLMLGKMQRNEYTQQRDQEIIQWVNENPEVKAKVEERIKNVPAENRQRAFVRVAKDEAMRQTMRQGQGQPPPAQGIGV</sequence>
<feature type="compositionally biased region" description="Pro residues" evidence="1">
    <location>
        <begin position="151"/>
        <end position="160"/>
    </location>
</feature>
<dbReference type="STRING" id="1184151.AW736_25990"/>
<feature type="region of interest" description="Disordered" evidence="1">
    <location>
        <begin position="141"/>
        <end position="160"/>
    </location>
</feature>
<evidence type="ECO:0000256" key="1">
    <source>
        <dbReference type="SAM" id="MobiDB-lite"/>
    </source>
</evidence>
<dbReference type="AlphaFoldDB" id="A0A178ICW8"/>
<accession>A0A178ICW8</accession>
<reference evidence="2 3" key="1">
    <citation type="submission" date="2016-01" db="EMBL/GenBank/DDBJ databases">
        <title>High potential of lignocellulose degradation of a new Verrucomicrobia species.</title>
        <authorList>
            <person name="Wang Y."/>
            <person name="Shi Y."/>
            <person name="Qiu Z."/>
            <person name="Liu S."/>
            <person name="Yang H."/>
        </authorList>
    </citation>
    <scope>NUCLEOTIDE SEQUENCE [LARGE SCALE GENOMIC DNA]</scope>
    <source>
        <strain evidence="2 3">TSB47</strain>
    </source>
</reference>
<proteinExistence type="predicted"/>
<comment type="caution">
    <text evidence="2">The sequence shown here is derived from an EMBL/GenBank/DDBJ whole genome shotgun (WGS) entry which is preliminary data.</text>
</comment>
<organism evidence="2 3">
    <name type="scientific">Termitidicoccus mucosus</name>
    <dbReference type="NCBI Taxonomy" id="1184151"/>
    <lineage>
        <taxon>Bacteria</taxon>
        <taxon>Pseudomonadati</taxon>
        <taxon>Verrucomicrobiota</taxon>
        <taxon>Opitutia</taxon>
        <taxon>Opitutales</taxon>
        <taxon>Opitutaceae</taxon>
        <taxon>Termitidicoccus</taxon>
    </lineage>
</organism>
<dbReference type="EMBL" id="LRRQ01000194">
    <property type="protein sequence ID" value="OAM86896.1"/>
    <property type="molecule type" value="Genomic_DNA"/>
</dbReference>
<evidence type="ECO:0000313" key="2">
    <source>
        <dbReference type="EMBL" id="OAM86896.1"/>
    </source>
</evidence>
<evidence type="ECO:0000313" key="3">
    <source>
        <dbReference type="Proteomes" id="UP000078486"/>
    </source>
</evidence>
<dbReference type="Proteomes" id="UP000078486">
    <property type="component" value="Unassembled WGS sequence"/>
</dbReference>
<keyword evidence="3" id="KW-1185">Reference proteome</keyword>